<proteinExistence type="predicted"/>
<dbReference type="EMBL" id="QJHK01000014">
    <property type="protein sequence ID" value="PXY39912.1"/>
    <property type="molecule type" value="Genomic_DNA"/>
</dbReference>
<evidence type="ECO:0000313" key="1">
    <source>
        <dbReference type="EMBL" id="PXY39912.1"/>
    </source>
</evidence>
<evidence type="ECO:0000313" key="2">
    <source>
        <dbReference type="Proteomes" id="UP000247903"/>
    </source>
</evidence>
<dbReference type="Proteomes" id="UP000247903">
    <property type="component" value="Unassembled WGS sequence"/>
</dbReference>
<dbReference type="RefSeq" id="WP_110307536.1">
    <property type="nucleotide sequence ID" value="NZ_QJHK01000014.1"/>
</dbReference>
<accession>A0A2V4BN13</accession>
<name>A0A2V4BN13_9FLAO</name>
<sequence>MLSEVCSKQYYITPTKEEEEEDVQTPITTQQIEGGVYRSLANFFKDKQNVEWFRRNAGEIGRFTGRNLQEAANYVGKNIESLGRDIGKFFGFGGGDGPPPNLSTYANIQMPTQHSSFGFNWTYLSQGKVGERFIYEFFNGFNTTGQYFMGRSVGDFSMRNLNGSATNTDEAVWGLIGAVSSLSSIGEAKVALSELKATKAVKTGGYGAMMEADEAARYSKYWSNYAPKQISPGATRIDWFRVSGRTGRTEASRVIFDNYGRQIFRVDYSTHMRPGNHSMPHLHQYEFGMGFAHGKESVFNFFLKL</sequence>
<keyword evidence="2" id="KW-1185">Reference proteome</keyword>
<dbReference type="OrthoDB" id="2664633at2"/>
<protein>
    <submittedName>
        <fullName evidence="1">Uncharacterized protein</fullName>
    </submittedName>
</protein>
<dbReference type="AlphaFoldDB" id="A0A2V4BN13"/>
<gene>
    <name evidence="1" type="ORF">DMB65_15455</name>
</gene>
<reference evidence="1 2" key="1">
    <citation type="submission" date="2018-05" db="EMBL/GenBank/DDBJ databases">
        <title>Flavobacterium sp. strain IMCC34759, incomplete genome.</title>
        <authorList>
            <person name="Joung Y."/>
            <person name="Cho J."/>
        </authorList>
    </citation>
    <scope>NUCLEOTIDE SEQUENCE [LARGE SCALE GENOMIC DNA]</scope>
    <source>
        <strain evidence="1 2">IMCC34759</strain>
    </source>
</reference>
<organism evidence="1 2">
    <name type="scientific">Flavobacterium cheongpyeongense</name>
    <dbReference type="NCBI Taxonomy" id="2212651"/>
    <lineage>
        <taxon>Bacteria</taxon>
        <taxon>Pseudomonadati</taxon>
        <taxon>Bacteroidota</taxon>
        <taxon>Flavobacteriia</taxon>
        <taxon>Flavobacteriales</taxon>
        <taxon>Flavobacteriaceae</taxon>
        <taxon>Flavobacterium</taxon>
    </lineage>
</organism>
<comment type="caution">
    <text evidence="1">The sequence shown here is derived from an EMBL/GenBank/DDBJ whole genome shotgun (WGS) entry which is preliminary data.</text>
</comment>